<gene>
    <name evidence="2" type="ORF">J2S41_004849</name>
</gene>
<organism evidence="2 3">
    <name type="scientific">Catenuloplanes atrovinosus</name>
    <dbReference type="NCBI Taxonomy" id="137266"/>
    <lineage>
        <taxon>Bacteria</taxon>
        <taxon>Bacillati</taxon>
        <taxon>Actinomycetota</taxon>
        <taxon>Actinomycetes</taxon>
        <taxon>Micromonosporales</taxon>
        <taxon>Micromonosporaceae</taxon>
        <taxon>Catenuloplanes</taxon>
    </lineage>
</organism>
<keyword evidence="3" id="KW-1185">Reference proteome</keyword>
<sequence length="77" mass="8799">MISRVAFGVRAEPIGPEATVWQPDPGRQLHQLREPTRPSGPREYELAADSDTLIRVERPFPIEFPLSEIVGRPRPRR</sequence>
<proteinExistence type="predicted"/>
<name>A0AAE3YSZ7_9ACTN</name>
<protein>
    <submittedName>
        <fullName evidence="2">Uncharacterized protein</fullName>
    </submittedName>
</protein>
<dbReference type="Proteomes" id="UP001183643">
    <property type="component" value="Unassembled WGS sequence"/>
</dbReference>
<dbReference type="EMBL" id="JAVDYB010000001">
    <property type="protein sequence ID" value="MDR7278071.1"/>
    <property type="molecule type" value="Genomic_DNA"/>
</dbReference>
<feature type="region of interest" description="Disordered" evidence="1">
    <location>
        <begin position="17"/>
        <end position="44"/>
    </location>
</feature>
<evidence type="ECO:0000256" key="1">
    <source>
        <dbReference type="SAM" id="MobiDB-lite"/>
    </source>
</evidence>
<dbReference type="AlphaFoldDB" id="A0AAE3YSZ7"/>
<evidence type="ECO:0000313" key="3">
    <source>
        <dbReference type="Proteomes" id="UP001183643"/>
    </source>
</evidence>
<reference evidence="2" key="1">
    <citation type="submission" date="2023-07" db="EMBL/GenBank/DDBJ databases">
        <title>Sequencing the genomes of 1000 actinobacteria strains.</title>
        <authorList>
            <person name="Klenk H.-P."/>
        </authorList>
    </citation>
    <scope>NUCLEOTIDE SEQUENCE</scope>
    <source>
        <strain evidence="2">DSM 44707</strain>
    </source>
</reference>
<feature type="compositionally biased region" description="Basic and acidic residues" evidence="1">
    <location>
        <begin position="31"/>
        <end position="44"/>
    </location>
</feature>
<accession>A0AAE3YSZ7</accession>
<evidence type="ECO:0000313" key="2">
    <source>
        <dbReference type="EMBL" id="MDR7278071.1"/>
    </source>
</evidence>
<comment type="caution">
    <text evidence="2">The sequence shown here is derived from an EMBL/GenBank/DDBJ whole genome shotgun (WGS) entry which is preliminary data.</text>
</comment>